<dbReference type="Pfam" id="PF03747">
    <property type="entry name" value="ADP_ribosyl_GH"/>
    <property type="match status" value="1"/>
</dbReference>
<keyword evidence="3" id="KW-1185">Reference proteome</keyword>
<protein>
    <submittedName>
        <fullName evidence="2">ADP-ribosylglycohydrolase family protein</fullName>
    </submittedName>
</protein>
<dbReference type="Gene3D" id="1.10.4080.10">
    <property type="entry name" value="ADP-ribosylation/Crystallin J1"/>
    <property type="match status" value="1"/>
</dbReference>
<evidence type="ECO:0000256" key="1">
    <source>
        <dbReference type="SAM" id="MobiDB-lite"/>
    </source>
</evidence>
<sequence>MSDDATMRDYVSNELDQREQTGHDVAALRPEAAADLDQDQLADLLARIEAAPRRSFGYHEPDELTAIEAEFADDPDEVPAFVSADRLLAAWRGRVAGNMLGKPVEWGVYWTRARLREYLEAAGAYPLTDYVPAPAGLRERYELRADNWEQTTRGHVHGSCRDDDVDYTILGLHLLEKYGHDFTTQDVAEEWLLRLPYHQTYTAERAAYRNLIEEIPAEQAARRRNPYREWIGALIRADIFGYVNPGRPDLAAKQAYRDARLSHVGNGIYGEQWAAALTASALVADSVRQAFDRSVTYIPQRSRLREAVAVVTRIHDDGGTWEEALADADRRWAGYHWVHTVNNAAVIAAALLWGDGDFTRSIALTVQGGLDTDSNGATVGSVVGAVLGTAGIPAHWTDPLEDTVRSAVFGFDGVHISDLARRTERLAAARVS</sequence>
<comment type="caution">
    <text evidence="2">The sequence shown here is derived from an EMBL/GenBank/DDBJ whole genome shotgun (WGS) entry which is preliminary data.</text>
</comment>
<proteinExistence type="predicted"/>
<dbReference type="InterPro" id="IPR036705">
    <property type="entry name" value="Ribosyl_crysJ1_sf"/>
</dbReference>
<evidence type="ECO:0000313" key="3">
    <source>
        <dbReference type="Proteomes" id="UP001597277"/>
    </source>
</evidence>
<dbReference type="EMBL" id="JBHUEE010000011">
    <property type="protein sequence ID" value="MFD1719641.1"/>
    <property type="molecule type" value="Genomic_DNA"/>
</dbReference>
<dbReference type="Proteomes" id="UP001597277">
    <property type="component" value="Unassembled WGS sequence"/>
</dbReference>
<dbReference type="InterPro" id="IPR005502">
    <property type="entry name" value="Ribosyl_crysJ1"/>
</dbReference>
<feature type="region of interest" description="Disordered" evidence="1">
    <location>
        <begin position="1"/>
        <end position="22"/>
    </location>
</feature>
<gene>
    <name evidence="2" type="ORF">ACFSE6_17485</name>
</gene>
<reference evidence="3" key="1">
    <citation type="journal article" date="2019" name="Int. J. Syst. Evol. Microbiol.">
        <title>The Global Catalogue of Microorganisms (GCM) 10K type strain sequencing project: providing services to taxonomists for standard genome sequencing and annotation.</title>
        <authorList>
            <consortium name="The Broad Institute Genomics Platform"/>
            <consortium name="The Broad Institute Genome Sequencing Center for Infectious Disease"/>
            <person name="Wu L."/>
            <person name="Ma J."/>
        </authorList>
    </citation>
    <scope>NUCLEOTIDE SEQUENCE [LARGE SCALE GENOMIC DNA]</scope>
    <source>
        <strain evidence="3">JCM 17130</strain>
    </source>
</reference>
<name>A0ABW4L890_9MICO</name>
<organism evidence="2 3">
    <name type="scientific">Georgenia deserti</name>
    <dbReference type="NCBI Taxonomy" id="2093781"/>
    <lineage>
        <taxon>Bacteria</taxon>
        <taxon>Bacillati</taxon>
        <taxon>Actinomycetota</taxon>
        <taxon>Actinomycetes</taxon>
        <taxon>Micrococcales</taxon>
        <taxon>Bogoriellaceae</taxon>
        <taxon>Georgenia</taxon>
    </lineage>
</organism>
<accession>A0ABW4L890</accession>
<dbReference type="SUPFAM" id="SSF101478">
    <property type="entry name" value="ADP-ribosylglycohydrolase"/>
    <property type="match status" value="1"/>
</dbReference>
<dbReference type="RefSeq" id="WP_388010344.1">
    <property type="nucleotide sequence ID" value="NZ_JBHUEE010000011.1"/>
</dbReference>
<evidence type="ECO:0000313" key="2">
    <source>
        <dbReference type="EMBL" id="MFD1719641.1"/>
    </source>
</evidence>